<keyword evidence="2" id="KW-1185">Reference proteome</keyword>
<name>A0ABD0UTB8_DENTH</name>
<protein>
    <submittedName>
        <fullName evidence="1">Uncharacterized protein</fullName>
    </submittedName>
</protein>
<dbReference type="EMBL" id="JANQDX010000011">
    <property type="protein sequence ID" value="KAL0915991.1"/>
    <property type="molecule type" value="Genomic_DNA"/>
</dbReference>
<evidence type="ECO:0000313" key="1">
    <source>
        <dbReference type="EMBL" id="KAL0915991.1"/>
    </source>
</evidence>
<gene>
    <name evidence="1" type="ORF">M5K25_013466</name>
</gene>
<dbReference type="Proteomes" id="UP001552299">
    <property type="component" value="Unassembled WGS sequence"/>
</dbReference>
<evidence type="ECO:0000313" key="2">
    <source>
        <dbReference type="Proteomes" id="UP001552299"/>
    </source>
</evidence>
<comment type="caution">
    <text evidence="1">The sequence shown here is derived from an EMBL/GenBank/DDBJ whole genome shotgun (WGS) entry which is preliminary data.</text>
</comment>
<accession>A0ABD0UTB8</accession>
<dbReference type="AlphaFoldDB" id="A0ABD0UTB8"/>
<proteinExistence type="predicted"/>
<reference evidence="1 2" key="1">
    <citation type="journal article" date="2024" name="Plant Biotechnol. J.">
        <title>Dendrobium thyrsiflorum genome and its molecular insights into genes involved in important horticultural traits.</title>
        <authorList>
            <person name="Chen B."/>
            <person name="Wang J.Y."/>
            <person name="Zheng P.J."/>
            <person name="Li K.L."/>
            <person name="Liang Y.M."/>
            <person name="Chen X.F."/>
            <person name="Zhang C."/>
            <person name="Zhao X."/>
            <person name="He X."/>
            <person name="Zhang G.Q."/>
            <person name="Liu Z.J."/>
            <person name="Xu Q."/>
        </authorList>
    </citation>
    <scope>NUCLEOTIDE SEQUENCE [LARGE SCALE GENOMIC DNA]</scope>
    <source>
        <strain evidence="1">GZMU011</strain>
    </source>
</reference>
<sequence>MRNVRQMTIPNRPGRYVHISPSRVRISLYCPSSRESCVKTPVSACLGSLPSPGCGEKGSVAGLCRRKEEGSLPSPRSGEKGSVAVLCRRKEEGSLPSPRSGEKGSVAVLCRRKEEGFSAITVKTWGSSPFSGRLEATFEAGAGTQSLETKSEIGDRSCLLAPPRISPEFYRTTAGPPLDTDVLSDHHLRPDVLLVHHVRLDVLLDDHLRPDILPNHHLTPDVLLDHHLRPDVLLDHHLTSDVLPDYRLRSYLRRTTA</sequence>
<organism evidence="1 2">
    <name type="scientific">Dendrobium thyrsiflorum</name>
    <name type="common">Pinecone-like raceme dendrobium</name>
    <name type="synonym">Orchid</name>
    <dbReference type="NCBI Taxonomy" id="117978"/>
    <lineage>
        <taxon>Eukaryota</taxon>
        <taxon>Viridiplantae</taxon>
        <taxon>Streptophyta</taxon>
        <taxon>Embryophyta</taxon>
        <taxon>Tracheophyta</taxon>
        <taxon>Spermatophyta</taxon>
        <taxon>Magnoliopsida</taxon>
        <taxon>Liliopsida</taxon>
        <taxon>Asparagales</taxon>
        <taxon>Orchidaceae</taxon>
        <taxon>Epidendroideae</taxon>
        <taxon>Malaxideae</taxon>
        <taxon>Dendrobiinae</taxon>
        <taxon>Dendrobium</taxon>
    </lineage>
</organism>